<reference evidence="2" key="1">
    <citation type="submission" date="2020-03" db="EMBL/GenBank/DDBJ databases">
        <title>The deep terrestrial virosphere.</title>
        <authorList>
            <person name="Holmfeldt K."/>
            <person name="Nilsson E."/>
            <person name="Simone D."/>
            <person name="Lopez-Fernandez M."/>
            <person name="Wu X."/>
            <person name="de Brujin I."/>
            <person name="Lundin D."/>
            <person name="Andersson A."/>
            <person name="Bertilsson S."/>
            <person name="Dopson M."/>
        </authorList>
    </citation>
    <scope>NUCLEOTIDE SEQUENCE</scope>
    <source>
        <strain evidence="2">MM415A00680</strain>
        <strain evidence="1">MM415B00960</strain>
    </source>
</reference>
<evidence type="ECO:0000313" key="1">
    <source>
        <dbReference type="EMBL" id="QJA61371.1"/>
    </source>
</evidence>
<protein>
    <submittedName>
        <fullName evidence="2">Uncharacterized protein</fullName>
    </submittedName>
</protein>
<evidence type="ECO:0000313" key="2">
    <source>
        <dbReference type="EMBL" id="QJA80673.1"/>
    </source>
</evidence>
<dbReference type="AlphaFoldDB" id="A0A6M3KFJ4"/>
<gene>
    <name evidence="2" type="ORF">MM415A00680_0004</name>
    <name evidence="1" type="ORF">MM415B00960_0019</name>
</gene>
<proteinExistence type="predicted"/>
<organism evidence="2">
    <name type="scientific">viral metagenome</name>
    <dbReference type="NCBI Taxonomy" id="1070528"/>
    <lineage>
        <taxon>unclassified sequences</taxon>
        <taxon>metagenomes</taxon>
        <taxon>organismal metagenomes</taxon>
    </lineage>
</organism>
<dbReference type="EMBL" id="MT142431">
    <property type="protein sequence ID" value="QJA80673.1"/>
    <property type="molecule type" value="Genomic_DNA"/>
</dbReference>
<dbReference type="EMBL" id="MT141439">
    <property type="protein sequence ID" value="QJA61371.1"/>
    <property type="molecule type" value="Genomic_DNA"/>
</dbReference>
<accession>A0A6M3KFJ4</accession>
<name>A0A6M3KFJ4_9ZZZZ</name>
<sequence length="905" mass="99543">MDGLIQIAPNTYLEEIKKAGESLVYSNAFNIPQELAYQNHGYIKALVTGLKGSVPGLAVTQKIPEYQPQGFAEETLAQVGQLAGDIPLMVAGFLIGGGPLSPITATGGAFALPAGLRKMYMDKLEKGDVKDFRDFTDRAAGAAWETVKGEATGMATAGAARFAPVGLKTATEIGTMVTVGSLLDGRVPTAKDFISATVLIGGLKVTSKVSNAIVPKLKQRYVETGEHPVQIMNDISKEIDPVEFSKLAEGKQVEIIEKAIEQKKTEQLSLFPELETKPSPHPIYGSVVKQRRLGKAAEERYAPPVYEGELARLKTGPDITQGTALSSTIRRFEEMPLIKEITYDRVSLADANRVRETIVINAEINTLFKDTTPANRERVYDYALSKQEKGKALLAWKQKTPIEKVEVPKLTPAEKAIYDNLRERYKSYYDRIQEARAAAGKEPFEAVEDYFTFIQGMTVWEKLGLDIIKSDPRKLQSALNEVYADFIRPKATPFGFSKKRTAALFVTEKDAKRVFERYTESALRHIHLSPEIAKIREFLLKIGKGKDAFEMQKEKPEAYKFLNGWLNKLAGVRDSWIEKKFGRKWDERLSVLNSNITVATLSANLRTAFIQPLSLLNTATYLGPKYTLRGIVEMLTADGKKTAMEKSNQLIARDYDVAAKDALHSLTGIKRAVAEKAMAPLKYLDMKSAQATWLGAYAKAKELLGFSDKKAAQFADDALVKTQASARTLDMAPIQYESLGRAMTLFQTFVLNEFAFIKSDVMGIGNKSVSGKTVVKRAATWITGVTLINILFEDILQINSPYPAPINAFNRALDKGDSDLVASKEALLEILAQLPIAGGGLRYGGTMLGGVADLFKDIGESFSGRRGKPWWEIAGKITGVPGIVQAKKISRGETLKEALLGKPPM</sequence>